<dbReference type="PANTHER" id="PTHR43333:SF1">
    <property type="entry name" value="D-ISOMER SPECIFIC 2-HYDROXYACID DEHYDROGENASE NAD-BINDING DOMAIN-CONTAINING PROTEIN"/>
    <property type="match status" value="1"/>
</dbReference>
<dbReference type="PANTHER" id="PTHR43333">
    <property type="entry name" value="2-HACID_DH_C DOMAIN-CONTAINING PROTEIN"/>
    <property type="match status" value="1"/>
</dbReference>
<comment type="caution">
    <text evidence="7">The sequence shown here is derived from an EMBL/GenBank/DDBJ whole genome shotgun (WGS) entry which is preliminary data.</text>
</comment>
<evidence type="ECO:0000256" key="3">
    <source>
        <dbReference type="ARBA" id="ARBA00023027"/>
    </source>
</evidence>
<dbReference type="InterPro" id="IPR036291">
    <property type="entry name" value="NAD(P)-bd_dom_sf"/>
</dbReference>
<organism evidence="7 8">
    <name type="scientific">Catenulispora subtropica</name>
    <dbReference type="NCBI Taxonomy" id="450798"/>
    <lineage>
        <taxon>Bacteria</taxon>
        <taxon>Bacillati</taxon>
        <taxon>Actinomycetota</taxon>
        <taxon>Actinomycetes</taxon>
        <taxon>Catenulisporales</taxon>
        <taxon>Catenulisporaceae</taxon>
        <taxon>Catenulispora</taxon>
    </lineage>
</organism>
<keyword evidence="3" id="KW-0520">NAD</keyword>
<evidence type="ECO:0000256" key="2">
    <source>
        <dbReference type="ARBA" id="ARBA00023002"/>
    </source>
</evidence>
<evidence type="ECO:0000256" key="1">
    <source>
        <dbReference type="ARBA" id="ARBA00005854"/>
    </source>
</evidence>
<accession>A0ABN2SKP7</accession>
<keyword evidence="8" id="KW-1185">Reference proteome</keyword>
<dbReference type="InterPro" id="IPR006140">
    <property type="entry name" value="D-isomer_DH_NAD-bd"/>
</dbReference>
<dbReference type="InterPro" id="IPR006139">
    <property type="entry name" value="D-isomer_2_OHA_DH_cat_dom"/>
</dbReference>
<name>A0ABN2SKP7_9ACTN</name>
<feature type="domain" description="D-isomer specific 2-hydroxyacid dehydrogenase NAD-binding" evidence="6">
    <location>
        <begin position="129"/>
        <end position="302"/>
    </location>
</feature>
<dbReference type="Pfam" id="PF00389">
    <property type="entry name" value="2-Hacid_dh"/>
    <property type="match status" value="1"/>
</dbReference>
<dbReference type="Pfam" id="PF02826">
    <property type="entry name" value="2-Hacid_dh_C"/>
    <property type="match status" value="1"/>
</dbReference>
<dbReference type="EMBL" id="BAAAQM010000039">
    <property type="protein sequence ID" value="GAA1987782.1"/>
    <property type="molecule type" value="Genomic_DNA"/>
</dbReference>
<sequence length="335" mass="36083">MVMAATLAFAVSLGSMRLMPETQAPRRVWVPFGRSAKDLPPGLVADVFTGVDIEAPGGVPDSIDEVELFVLPYSFTNWHPELMARMPRLQVVQTLTAGYEHVLPYLPEGVTLCNARGLHDASTAELALTLTLSALRGIPRYVRQQDRNDWAPAYQDDDAVVDDALADRTVLIVGHGSIGSAIERRLAGFEVDILRVARTAREGVHAIGDIDALLPRADVVIVVVPATDATRGLVDEAFLARMKDGALLVNVARGVVVRTDALQAECASGRLRAALDVTDPEPLPPDHPLWQTPNVLITPHVGGASTAFLPRALKVIDDQLRRFAAGEELANVVVP</sequence>
<evidence type="ECO:0000313" key="7">
    <source>
        <dbReference type="EMBL" id="GAA1987782.1"/>
    </source>
</evidence>
<evidence type="ECO:0000256" key="4">
    <source>
        <dbReference type="RuleBase" id="RU003719"/>
    </source>
</evidence>
<comment type="similarity">
    <text evidence="1 4">Belongs to the D-isomer specific 2-hydroxyacid dehydrogenase family.</text>
</comment>
<dbReference type="SUPFAM" id="SSF51735">
    <property type="entry name" value="NAD(P)-binding Rossmann-fold domains"/>
    <property type="match status" value="1"/>
</dbReference>
<dbReference type="CDD" id="cd12166">
    <property type="entry name" value="2-Hacid_dh_7"/>
    <property type="match status" value="1"/>
</dbReference>
<protein>
    <submittedName>
        <fullName evidence="7">2-hydroxyacid dehydrogenase</fullName>
    </submittedName>
</protein>
<keyword evidence="2 4" id="KW-0560">Oxidoreductase</keyword>
<proteinExistence type="inferred from homology"/>
<evidence type="ECO:0000259" key="5">
    <source>
        <dbReference type="Pfam" id="PF00389"/>
    </source>
</evidence>
<evidence type="ECO:0000313" key="8">
    <source>
        <dbReference type="Proteomes" id="UP001499854"/>
    </source>
</evidence>
<reference evidence="7 8" key="1">
    <citation type="journal article" date="2019" name="Int. J. Syst. Evol. Microbiol.">
        <title>The Global Catalogue of Microorganisms (GCM) 10K type strain sequencing project: providing services to taxonomists for standard genome sequencing and annotation.</title>
        <authorList>
            <consortium name="The Broad Institute Genomics Platform"/>
            <consortium name="The Broad Institute Genome Sequencing Center for Infectious Disease"/>
            <person name="Wu L."/>
            <person name="Ma J."/>
        </authorList>
    </citation>
    <scope>NUCLEOTIDE SEQUENCE [LARGE SCALE GENOMIC DNA]</scope>
    <source>
        <strain evidence="7 8">JCM 16013</strain>
    </source>
</reference>
<dbReference type="SUPFAM" id="SSF52283">
    <property type="entry name" value="Formate/glycerate dehydrogenase catalytic domain-like"/>
    <property type="match status" value="1"/>
</dbReference>
<feature type="domain" description="D-isomer specific 2-hydroxyacid dehydrogenase catalytic" evidence="5">
    <location>
        <begin position="73"/>
        <end position="333"/>
    </location>
</feature>
<dbReference type="Proteomes" id="UP001499854">
    <property type="component" value="Unassembled WGS sequence"/>
</dbReference>
<gene>
    <name evidence="7" type="ORF">GCM10009838_58210</name>
</gene>
<dbReference type="Gene3D" id="3.40.50.720">
    <property type="entry name" value="NAD(P)-binding Rossmann-like Domain"/>
    <property type="match status" value="2"/>
</dbReference>
<evidence type="ECO:0000259" key="6">
    <source>
        <dbReference type="Pfam" id="PF02826"/>
    </source>
</evidence>